<sequence length="90" mass="10283">MLKMYVFGEGDDVKTWVAAESKKQAIGIFESVTGLDIAFEFCNPSDYAREMDPDETMTYYHDGKTSERDTIQNLINKYCDSPDIFATSEF</sequence>
<reference evidence="1 2" key="1">
    <citation type="submission" date="2019-07" db="EMBL/GenBank/DDBJ databases">
        <title>Whole genome shotgun sequence of Oceanobacillus sojae NBRC 105379.</title>
        <authorList>
            <person name="Hosoyama A."/>
            <person name="Uohara A."/>
            <person name="Ohji S."/>
            <person name="Ichikawa N."/>
        </authorList>
    </citation>
    <scope>NUCLEOTIDE SEQUENCE [LARGE SCALE GENOMIC DNA]</scope>
    <source>
        <strain evidence="1 2">NBRC 105379</strain>
    </source>
</reference>
<comment type="caution">
    <text evidence="1">The sequence shown here is derived from an EMBL/GenBank/DDBJ whole genome shotgun (WGS) entry which is preliminary data.</text>
</comment>
<accession>A0A511ZIF2</accession>
<dbReference type="Proteomes" id="UP000321558">
    <property type="component" value="Unassembled WGS sequence"/>
</dbReference>
<dbReference type="AlphaFoldDB" id="A0A511ZIF2"/>
<evidence type="ECO:0000313" key="2">
    <source>
        <dbReference type="Proteomes" id="UP000321558"/>
    </source>
</evidence>
<dbReference type="RefSeq" id="WP_147210223.1">
    <property type="nucleotide sequence ID" value="NZ_BJYM01000007.1"/>
</dbReference>
<organism evidence="1 2">
    <name type="scientific">Oceanobacillus sojae</name>
    <dbReference type="NCBI Taxonomy" id="582851"/>
    <lineage>
        <taxon>Bacteria</taxon>
        <taxon>Bacillati</taxon>
        <taxon>Bacillota</taxon>
        <taxon>Bacilli</taxon>
        <taxon>Bacillales</taxon>
        <taxon>Bacillaceae</taxon>
        <taxon>Oceanobacillus</taxon>
    </lineage>
</organism>
<protein>
    <submittedName>
        <fullName evidence="1">Uncharacterized protein</fullName>
    </submittedName>
</protein>
<dbReference type="OrthoDB" id="2973318at2"/>
<keyword evidence="2" id="KW-1185">Reference proteome</keyword>
<gene>
    <name evidence="1" type="ORF">OSO01_19600</name>
</gene>
<proteinExistence type="predicted"/>
<evidence type="ECO:0000313" key="1">
    <source>
        <dbReference type="EMBL" id="GEN87221.1"/>
    </source>
</evidence>
<name>A0A511ZIF2_9BACI</name>
<dbReference type="EMBL" id="BJYM01000007">
    <property type="protein sequence ID" value="GEN87221.1"/>
    <property type="molecule type" value="Genomic_DNA"/>
</dbReference>